<dbReference type="EMBL" id="UOFC01000169">
    <property type="protein sequence ID" value="VAW47875.1"/>
    <property type="molecule type" value="Genomic_DNA"/>
</dbReference>
<proteinExistence type="predicted"/>
<dbReference type="AlphaFoldDB" id="A0A3B0VW51"/>
<sequence>MVAKTERVTILTTPNFKSYLASQAQSLGVSVSELIRMRCIEDNQPDSDEILLKELISQSKEAIKKANLSLDKGLSDISGTLAYLKSKRA</sequence>
<name>A0A3B0VW51_9ZZZZ</name>
<organism evidence="1">
    <name type="scientific">hydrothermal vent metagenome</name>
    <dbReference type="NCBI Taxonomy" id="652676"/>
    <lineage>
        <taxon>unclassified sequences</taxon>
        <taxon>metagenomes</taxon>
        <taxon>ecological metagenomes</taxon>
    </lineage>
</organism>
<evidence type="ECO:0000313" key="1">
    <source>
        <dbReference type="EMBL" id="VAW47875.1"/>
    </source>
</evidence>
<reference evidence="1" key="1">
    <citation type="submission" date="2018-06" db="EMBL/GenBank/DDBJ databases">
        <authorList>
            <person name="Zhirakovskaya E."/>
        </authorList>
    </citation>
    <scope>NUCLEOTIDE SEQUENCE</scope>
</reference>
<accession>A0A3B0VW51</accession>
<gene>
    <name evidence="1" type="ORF">MNBD_GAMMA03-856</name>
</gene>
<protein>
    <submittedName>
        <fullName evidence="1">Uncharacterized protein</fullName>
    </submittedName>
</protein>